<comment type="caution">
    <text evidence="3">The sequence shown here is derived from an EMBL/GenBank/DDBJ whole genome shotgun (WGS) entry which is preliminary data.</text>
</comment>
<dbReference type="OrthoDB" id="8687931at2"/>
<sequence>MLKKILLVLGMLSVNLCFALVPVDVNKADQAALDGIKGIGPTTSKAILDERKRAGAFKDWTDFSARVKGIGDKKSANLSKAGLTVNGQSLANAPAAAAAAPKIASAVSLPNVPNGKPDSKQARADVRK</sequence>
<gene>
    <name evidence="3" type="ORF">D3878_22620</name>
</gene>
<dbReference type="PANTHER" id="PTHR21180">
    <property type="entry name" value="ENDONUCLEASE/EXONUCLEASE/PHOSPHATASE FAMILY DOMAIN-CONTAINING PROTEIN 1"/>
    <property type="match status" value="1"/>
</dbReference>
<keyword evidence="4" id="KW-1185">Reference proteome</keyword>
<feature type="region of interest" description="Disordered" evidence="1">
    <location>
        <begin position="108"/>
        <end position="128"/>
    </location>
</feature>
<feature type="chain" id="PRO_5017271082" description="DNA uptake protein" evidence="2">
    <location>
        <begin position="20"/>
        <end position="128"/>
    </location>
</feature>
<dbReference type="EMBL" id="QYUQ01000002">
    <property type="protein sequence ID" value="RJG04037.1"/>
    <property type="molecule type" value="Genomic_DNA"/>
</dbReference>
<dbReference type="Gene3D" id="1.10.150.320">
    <property type="entry name" value="Photosystem II 12 kDa extrinsic protein"/>
    <property type="match status" value="1"/>
</dbReference>
<organism evidence="3 4">
    <name type="scientific">Noviherbaspirillum sedimenti</name>
    <dbReference type="NCBI Taxonomy" id="2320865"/>
    <lineage>
        <taxon>Bacteria</taxon>
        <taxon>Pseudomonadati</taxon>
        <taxon>Pseudomonadota</taxon>
        <taxon>Betaproteobacteria</taxon>
        <taxon>Burkholderiales</taxon>
        <taxon>Oxalobacteraceae</taxon>
        <taxon>Noviherbaspirillum</taxon>
    </lineage>
</organism>
<evidence type="ECO:0000313" key="4">
    <source>
        <dbReference type="Proteomes" id="UP000266327"/>
    </source>
</evidence>
<proteinExistence type="predicted"/>
<protein>
    <recommendedName>
        <fullName evidence="5">DNA uptake protein</fullName>
    </recommendedName>
</protein>
<dbReference type="InterPro" id="IPR010994">
    <property type="entry name" value="RuvA_2-like"/>
</dbReference>
<dbReference type="InterPro" id="IPR051675">
    <property type="entry name" value="Endo/Exo/Phosphatase_dom_1"/>
</dbReference>
<evidence type="ECO:0000256" key="1">
    <source>
        <dbReference type="SAM" id="MobiDB-lite"/>
    </source>
</evidence>
<feature type="signal peptide" evidence="2">
    <location>
        <begin position="1"/>
        <end position="19"/>
    </location>
</feature>
<dbReference type="AlphaFoldDB" id="A0A3A3G682"/>
<dbReference type="Pfam" id="PF12836">
    <property type="entry name" value="HHH_3"/>
    <property type="match status" value="1"/>
</dbReference>
<accession>A0A3A3G682</accession>
<dbReference type="Proteomes" id="UP000266327">
    <property type="component" value="Unassembled WGS sequence"/>
</dbReference>
<dbReference type="SUPFAM" id="SSF47781">
    <property type="entry name" value="RuvA domain 2-like"/>
    <property type="match status" value="1"/>
</dbReference>
<dbReference type="RefSeq" id="WP_119787521.1">
    <property type="nucleotide sequence ID" value="NZ_QYUQ01000002.1"/>
</dbReference>
<keyword evidence="2" id="KW-0732">Signal</keyword>
<evidence type="ECO:0008006" key="5">
    <source>
        <dbReference type="Google" id="ProtNLM"/>
    </source>
</evidence>
<evidence type="ECO:0000313" key="3">
    <source>
        <dbReference type="EMBL" id="RJG04037.1"/>
    </source>
</evidence>
<reference evidence="4" key="1">
    <citation type="submission" date="2018-09" db="EMBL/GenBank/DDBJ databases">
        <authorList>
            <person name="Zhu H."/>
        </authorList>
    </citation>
    <scope>NUCLEOTIDE SEQUENCE [LARGE SCALE GENOMIC DNA]</scope>
    <source>
        <strain evidence="4">K1S02-23</strain>
    </source>
</reference>
<name>A0A3A3G682_9BURK</name>
<dbReference type="PANTHER" id="PTHR21180:SF32">
    <property type="entry name" value="ENDONUCLEASE_EXONUCLEASE_PHOSPHATASE FAMILY DOMAIN-CONTAINING PROTEIN 1"/>
    <property type="match status" value="1"/>
</dbReference>
<feature type="compositionally biased region" description="Basic and acidic residues" evidence="1">
    <location>
        <begin position="117"/>
        <end position="128"/>
    </location>
</feature>
<evidence type="ECO:0000256" key="2">
    <source>
        <dbReference type="SAM" id="SignalP"/>
    </source>
</evidence>